<accession>A0A9D3YPR4</accession>
<comment type="caution">
    <text evidence="2">The sequence shown here is derived from an EMBL/GenBank/DDBJ whole genome shotgun (WGS) entry which is preliminary data.</text>
</comment>
<keyword evidence="3" id="KW-1185">Reference proteome</keyword>
<feature type="compositionally biased region" description="Low complexity" evidence="1">
    <location>
        <begin position="18"/>
        <end position="28"/>
    </location>
</feature>
<feature type="compositionally biased region" description="Acidic residues" evidence="1">
    <location>
        <begin position="1"/>
        <end position="11"/>
    </location>
</feature>
<dbReference type="EMBL" id="JAIWYP010000015">
    <property type="protein sequence ID" value="KAH3702624.1"/>
    <property type="molecule type" value="Genomic_DNA"/>
</dbReference>
<dbReference type="AlphaFoldDB" id="A0A9D3YPR4"/>
<dbReference type="Proteomes" id="UP000828390">
    <property type="component" value="Unassembled WGS sequence"/>
</dbReference>
<name>A0A9D3YPR4_DREPO</name>
<gene>
    <name evidence="2" type="ORF">DPMN_077649</name>
</gene>
<feature type="region of interest" description="Disordered" evidence="1">
    <location>
        <begin position="1"/>
        <end position="53"/>
    </location>
</feature>
<organism evidence="2 3">
    <name type="scientific">Dreissena polymorpha</name>
    <name type="common">Zebra mussel</name>
    <name type="synonym">Mytilus polymorpha</name>
    <dbReference type="NCBI Taxonomy" id="45954"/>
    <lineage>
        <taxon>Eukaryota</taxon>
        <taxon>Metazoa</taxon>
        <taxon>Spiralia</taxon>
        <taxon>Lophotrochozoa</taxon>
        <taxon>Mollusca</taxon>
        <taxon>Bivalvia</taxon>
        <taxon>Autobranchia</taxon>
        <taxon>Heteroconchia</taxon>
        <taxon>Euheterodonta</taxon>
        <taxon>Imparidentia</taxon>
        <taxon>Neoheterodontei</taxon>
        <taxon>Myida</taxon>
        <taxon>Dreissenoidea</taxon>
        <taxon>Dreissenidae</taxon>
        <taxon>Dreissena</taxon>
    </lineage>
</organism>
<protein>
    <submittedName>
        <fullName evidence="2">Uncharacterized protein</fullName>
    </submittedName>
</protein>
<evidence type="ECO:0000313" key="2">
    <source>
        <dbReference type="EMBL" id="KAH3702624.1"/>
    </source>
</evidence>
<feature type="compositionally biased region" description="Acidic residues" evidence="1">
    <location>
        <begin position="29"/>
        <end position="39"/>
    </location>
</feature>
<evidence type="ECO:0000313" key="3">
    <source>
        <dbReference type="Proteomes" id="UP000828390"/>
    </source>
</evidence>
<feature type="compositionally biased region" description="Basic and acidic residues" evidence="1">
    <location>
        <begin position="40"/>
        <end position="53"/>
    </location>
</feature>
<reference evidence="2" key="1">
    <citation type="journal article" date="2019" name="bioRxiv">
        <title>The Genome of the Zebra Mussel, Dreissena polymorpha: A Resource for Invasive Species Research.</title>
        <authorList>
            <person name="McCartney M.A."/>
            <person name="Auch B."/>
            <person name="Kono T."/>
            <person name="Mallez S."/>
            <person name="Zhang Y."/>
            <person name="Obille A."/>
            <person name="Becker A."/>
            <person name="Abrahante J.E."/>
            <person name="Garbe J."/>
            <person name="Badalamenti J.P."/>
            <person name="Herman A."/>
            <person name="Mangelson H."/>
            <person name="Liachko I."/>
            <person name="Sullivan S."/>
            <person name="Sone E.D."/>
            <person name="Koren S."/>
            <person name="Silverstein K.A.T."/>
            <person name="Beckman K.B."/>
            <person name="Gohl D.M."/>
        </authorList>
    </citation>
    <scope>NUCLEOTIDE SEQUENCE</scope>
    <source>
        <strain evidence="2">Duluth1</strain>
        <tissue evidence="2">Whole animal</tissue>
    </source>
</reference>
<evidence type="ECO:0000256" key="1">
    <source>
        <dbReference type="SAM" id="MobiDB-lite"/>
    </source>
</evidence>
<reference evidence="2" key="2">
    <citation type="submission" date="2020-11" db="EMBL/GenBank/DDBJ databases">
        <authorList>
            <person name="McCartney M.A."/>
            <person name="Auch B."/>
            <person name="Kono T."/>
            <person name="Mallez S."/>
            <person name="Becker A."/>
            <person name="Gohl D.M."/>
            <person name="Silverstein K.A.T."/>
            <person name="Koren S."/>
            <person name="Bechman K.B."/>
            <person name="Herman A."/>
            <person name="Abrahante J.E."/>
            <person name="Garbe J."/>
        </authorList>
    </citation>
    <scope>NUCLEOTIDE SEQUENCE</scope>
    <source>
        <strain evidence="2">Duluth1</strain>
        <tissue evidence="2">Whole animal</tissue>
    </source>
</reference>
<proteinExistence type="predicted"/>
<sequence>MENDSDNDEFSVEPFMFEPELSDSPSDLSESDSGSEESFADARDEHRIGNTDW</sequence>